<keyword evidence="3" id="KW-0540">Nuclease</keyword>
<dbReference type="InterPro" id="IPR043502">
    <property type="entry name" value="DNA/RNA_pol_sf"/>
</dbReference>
<keyword evidence="9" id="KW-1185">Reference proteome</keyword>
<evidence type="ECO:0000256" key="6">
    <source>
        <dbReference type="ARBA" id="ARBA00022918"/>
    </source>
</evidence>
<dbReference type="InterPro" id="IPR050951">
    <property type="entry name" value="Retrovirus_Pol_polyprotein"/>
</dbReference>
<dbReference type="EMBL" id="JARBHB010000012">
    <property type="protein sequence ID" value="KAJ8871436.1"/>
    <property type="molecule type" value="Genomic_DNA"/>
</dbReference>
<dbReference type="PANTHER" id="PTHR37984:SF5">
    <property type="entry name" value="PROTEIN NYNRIN-LIKE"/>
    <property type="match status" value="1"/>
</dbReference>
<keyword evidence="5" id="KW-0378">Hydrolase</keyword>
<evidence type="ECO:0000256" key="3">
    <source>
        <dbReference type="ARBA" id="ARBA00022722"/>
    </source>
</evidence>
<gene>
    <name evidence="8" type="ORF">PR048_027753</name>
</gene>
<evidence type="ECO:0000259" key="7">
    <source>
        <dbReference type="Pfam" id="PF17917"/>
    </source>
</evidence>
<sequence>MAPLNLLLEKEAQWWWTPEHPRHLRPSRRVSNILFVCIDHKERDTLFCRQTHAKTVCAMLYQKDLDGRPLVIAYASTRLNATEQKYHVNEQECLTVMWIIRKYRYYLEETHFILRTDSRALKWLRESRNNKAKLRRWGLLLSEFDFDIQHCPGKNDDFVDTLSRQPTFDKESKPDED</sequence>
<dbReference type="InterPro" id="IPR041373">
    <property type="entry name" value="RT_RNaseH"/>
</dbReference>
<comment type="caution">
    <text evidence="8">The sequence shown here is derived from an EMBL/GenBank/DDBJ whole genome shotgun (WGS) entry which is preliminary data.</text>
</comment>
<evidence type="ECO:0000256" key="5">
    <source>
        <dbReference type="ARBA" id="ARBA00022801"/>
    </source>
</evidence>
<dbReference type="PANTHER" id="PTHR37984">
    <property type="entry name" value="PROTEIN CBG26694"/>
    <property type="match status" value="1"/>
</dbReference>
<dbReference type="CDD" id="cd09274">
    <property type="entry name" value="RNase_HI_RT_Ty3"/>
    <property type="match status" value="1"/>
</dbReference>
<keyword evidence="6" id="KW-0695">RNA-directed DNA polymerase</keyword>
<evidence type="ECO:0000256" key="2">
    <source>
        <dbReference type="ARBA" id="ARBA00022695"/>
    </source>
</evidence>
<feature type="domain" description="Reverse transcriptase RNase H-like" evidence="7">
    <location>
        <begin position="53"/>
        <end position="144"/>
    </location>
</feature>
<dbReference type="Pfam" id="PF17917">
    <property type="entry name" value="RT_RNaseH"/>
    <property type="match status" value="1"/>
</dbReference>
<accession>A0ABQ9GHF5</accession>
<proteinExistence type="predicted"/>
<evidence type="ECO:0000256" key="1">
    <source>
        <dbReference type="ARBA" id="ARBA00022679"/>
    </source>
</evidence>
<dbReference type="Proteomes" id="UP001159363">
    <property type="component" value="Chromosome 11"/>
</dbReference>
<evidence type="ECO:0000256" key="4">
    <source>
        <dbReference type="ARBA" id="ARBA00022759"/>
    </source>
</evidence>
<keyword evidence="2" id="KW-0548">Nucleotidyltransferase</keyword>
<keyword evidence="1" id="KW-0808">Transferase</keyword>
<reference evidence="8 9" key="1">
    <citation type="submission" date="2023-02" db="EMBL/GenBank/DDBJ databases">
        <title>LHISI_Scaffold_Assembly.</title>
        <authorList>
            <person name="Stuart O.P."/>
            <person name="Cleave R."/>
            <person name="Magrath M.J.L."/>
            <person name="Mikheyev A.S."/>
        </authorList>
    </citation>
    <scope>NUCLEOTIDE SEQUENCE [LARGE SCALE GENOMIC DNA]</scope>
    <source>
        <strain evidence="8">Daus_M_001</strain>
        <tissue evidence="8">Leg muscle</tissue>
    </source>
</reference>
<name>A0ABQ9GHF5_9NEOP</name>
<keyword evidence="4" id="KW-0255">Endonuclease</keyword>
<feature type="non-terminal residue" evidence="8">
    <location>
        <position position="177"/>
    </location>
</feature>
<dbReference type="SUPFAM" id="SSF56672">
    <property type="entry name" value="DNA/RNA polymerases"/>
    <property type="match status" value="1"/>
</dbReference>
<evidence type="ECO:0000313" key="8">
    <source>
        <dbReference type="EMBL" id="KAJ8871436.1"/>
    </source>
</evidence>
<protein>
    <recommendedName>
        <fullName evidence="7">Reverse transcriptase RNase H-like domain-containing protein</fullName>
    </recommendedName>
</protein>
<organism evidence="8 9">
    <name type="scientific">Dryococelus australis</name>
    <dbReference type="NCBI Taxonomy" id="614101"/>
    <lineage>
        <taxon>Eukaryota</taxon>
        <taxon>Metazoa</taxon>
        <taxon>Ecdysozoa</taxon>
        <taxon>Arthropoda</taxon>
        <taxon>Hexapoda</taxon>
        <taxon>Insecta</taxon>
        <taxon>Pterygota</taxon>
        <taxon>Neoptera</taxon>
        <taxon>Polyneoptera</taxon>
        <taxon>Phasmatodea</taxon>
        <taxon>Verophasmatodea</taxon>
        <taxon>Anareolatae</taxon>
        <taxon>Phasmatidae</taxon>
        <taxon>Eurycanthinae</taxon>
        <taxon>Dryococelus</taxon>
    </lineage>
</organism>
<evidence type="ECO:0000313" key="9">
    <source>
        <dbReference type="Proteomes" id="UP001159363"/>
    </source>
</evidence>